<dbReference type="Pfam" id="PF00728">
    <property type="entry name" value="Glyco_hydro_20"/>
    <property type="match status" value="1"/>
</dbReference>
<sequence>MKITITGLNDLNLSAVSQVAQLLDIQLNEGGIPLQVEHTGKGIHVRNDGSQGFITYGEAHQLIRAIGLWRERMKQEVIFDINEIPVYDSLGVMIDCSRNAVLHAEAYREMIRRLALMGYSTVQLYTEDTYELKDHPYFGYMRGRYTGEELREMDRYAAMFGIELVPCIQTLAHLGATLRWQEHAHLVDCNDILLIDDPRTYDLIEDMFANMSENLTSRNINIGMDEAHMMGLGKYLDKHGYQDRSKLMLRHFGKVMEIARRYGYKPMMWSDMFFRLASSGEYYDANAQIRTDIAEMIPEDVSLVYWDYYSEEPALYDGMLEKHKQLSDKIIFAGGAWKWMGFTPNNRFSHHTGVMAHNSCVKNGIRDVLLTAWGDNGAEASLFGILPSLQLWAELSYANRSDEDYLSERFMTCTGGVYADFMNLDIANLVPDNPAPGGSSVNPPKYLLYQDILCGLFDKHIVPKTYAEHYRQAASMMEMAGERNPQWKVVFETQVALCQLLELKVDTGINIRNAYLNRDKTTLKRYAYEVLPELKKRSQGFIAAYRAQWRSENKIFGLDVFDLRMGGLMQRMESASWRLDMYLNGEIPSLEELEQEILYFDGRKEDVATVAMSANLWHTIATTSVIAGV</sequence>
<proteinExistence type="inferred from homology"/>
<dbReference type="InterPro" id="IPR041063">
    <property type="entry name" value="Glyco_H_20C_C"/>
</dbReference>
<dbReference type="CDD" id="cd06565">
    <property type="entry name" value="GH20_GcnA-like"/>
    <property type="match status" value="1"/>
</dbReference>
<dbReference type="GO" id="GO:0005975">
    <property type="term" value="P:carbohydrate metabolic process"/>
    <property type="evidence" value="ECO:0007669"/>
    <property type="project" value="InterPro"/>
</dbReference>
<evidence type="ECO:0000256" key="2">
    <source>
        <dbReference type="ARBA" id="ARBA00022801"/>
    </source>
</evidence>
<evidence type="ECO:0000313" key="6">
    <source>
        <dbReference type="Proteomes" id="UP000077355"/>
    </source>
</evidence>
<gene>
    <name evidence="5" type="ORF">PBAT_03350</name>
</gene>
<dbReference type="EMBL" id="LVJI01000002">
    <property type="protein sequence ID" value="OAB47922.1"/>
    <property type="molecule type" value="Genomic_DNA"/>
</dbReference>
<comment type="similarity">
    <text evidence="1">Belongs to the glycosyl hydrolase 20 family.</text>
</comment>
<dbReference type="Proteomes" id="UP000077355">
    <property type="component" value="Unassembled WGS sequence"/>
</dbReference>
<dbReference type="InterPro" id="IPR017853">
    <property type="entry name" value="GH"/>
</dbReference>
<feature type="domain" description="Glycoside Hydrolase 20C C-terminal" evidence="4">
    <location>
        <begin position="420"/>
        <end position="607"/>
    </location>
</feature>
<dbReference type="PANTHER" id="PTHR21040">
    <property type="entry name" value="BCDNA.GH04120"/>
    <property type="match status" value="1"/>
</dbReference>
<dbReference type="RefSeq" id="WP_068646536.1">
    <property type="nucleotide sequence ID" value="NZ_CP043611.1"/>
</dbReference>
<evidence type="ECO:0000259" key="3">
    <source>
        <dbReference type="Pfam" id="PF00728"/>
    </source>
</evidence>
<dbReference type="Gene3D" id="1.20.120.670">
    <property type="entry name" value="N-acetyl-b-d-glucoasminidase"/>
    <property type="match status" value="1"/>
</dbReference>
<dbReference type="Pfam" id="PF18088">
    <property type="entry name" value="Glyco_H_20C_C"/>
    <property type="match status" value="1"/>
</dbReference>
<comment type="caution">
    <text evidence="5">The sequence shown here is derived from an EMBL/GenBank/DDBJ whole genome shotgun (WGS) entry which is preliminary data.</text>
</comment>
<dbReference type="AlphaFoldDB" id="A0A168QLF5"/>
<dbReference type="Gene3D" id="3.20.20.80">
    <property type="entry name" value="Glycosidases"/>
    <property type="match status" value="1"/>
</dbReference>
<dbReference type="PANTHER" id="PTHR21040:SF8">
    <property type="entry name" value="BCDNA.GH04120"/>
    <property type="match status" value="1"/>
</dbReference>
<dbReference type="InterPro" id="IPR038901">
    <property type="entry name" value="HEXDC-like"/>
</dbReference>
<evidence type="ECO:0000256" key="1">
    <source>
        <dbReference type="ARBA" id="ARBA00006285"/>
    </source>
</evidence>
<accession>A0A168QLF5</accession>
<keyword evidence="6" id="KW-1185">Reference proteome</keyword>
<feature type="domain" description="Glycoside hydrolase family 20 catalytic" evidence="3">
    <location>
        <begin position="139"/>
        <end position="277"/>
    </location>
</feature>
<protein>
    <submittedName>
        <fullName evidence="5">Uncharacterized protein</fullName>
    </submittedName>
</protein>
<evidence type="ECO:0000259" key="4">
    <source>
        <dbReference type="Pfam" id="PF18088"/>
    </source>
</evidence>
<dbReference type="GO" id="GO:0004563">
    <property type="term" value="F:beta-N-acetylhexosaminidase activity"/>
    <property type="evidence" value="ECO:0007669"/>
    <property type="project" value="UniProtKB-ARBA"/>
</dbReference>
<dbReference type="OrthoDB" id="383771at2"/>
<evidence type="ECO:0000313" key="5">
    <source>
        <dbReference type="EMBL" id="OAB47922.1"/>
    </source>
</evidence>
<reference evidence="5 6" key="1">
    <citation type="submission" date="2016-03" db="EMBL/GenBank/DDBJ databases">
        <title>Draft genome sequence of Paenibacillus antarcticus CECT 5836.</title>
        <authorList>
            <person name="Shin S.-K."/>
            <person name="Yi H."/>
        </authorList>
    </citation>
    <scope>NUCLEOTIDE SEQUENCE [LARGE SCALE GENOMIC DNA]</scope>
    <source>
        <strain evidence="5 6">CECT 5836</strain>
    </source>
</reference>
<name>A0A168QLF5_9BACL</name>
<organism evidence="5 6">
    <name type="scientific">Paenibacillus antarcticus</name>
    <dbReference type="NCBI Taxonomy" id="253703"/>
    <lineage>
        <taxon>Bacteria</taxon>
        <taxon>Bacillati</taxon>
        <taxon>Bacillota</taxon>
        <taxon>Bacilli</taxon>
        <taxon>Bacillales</taxon>
        <taxon>Paenibacillaceae</taxon>
        <taxon>Paenibacillus</taxon>
    </lineage>
</organism>
<dbReference type="InterPro" id="IPR015883">
    <property type="entry name" value="Glyco_hydro_20_cat"/>
</dbReference>
<dbReference type="SUPFAM" id="SSF51445">
    <property type="entry name" value="(Trans)glycosidases"/>
    <property type="match status" value="1"/>
</dbReference>
<keyword evidence="2" id="KW-0378">Hydrolase</keyword>